<keyword evidence="2" id="KW-1185">Reference proteome</keyword>
<evidence type="ECO:0000313" key="2">
    <source>
        <dbReference type="Proteomes" id="UP000228380"/>
    </source>
</evidence>
<reference evidence="2" key="1">
    <citation type="journal article" date="2019" name="Nat. Commun.">
        <title>Genome-wide association mapping of date palm fruit traits.</title>
        <authorList>
            <person name="Hazzouri K.M."/>
            <person name="Gros-Balthazard M."/>
            <person name="Flowers J.M."/>
            <person name="Copetti D."/>
            <person name="Lemansour A."/>
            <person name="Lebrun M."/>
            <person name="Masmoudi K."/>
            <person name="Ferrand S."/>
            <person name="Dhar M.I."/>
            <person name="Fresquez Z.A."/>
            <person name="Rosas U."/>
            <person name="Zhang J."/>
            <person name="Talag J."/>
            <person name="Lee S."/>
            <person name="Kudrna D."/>
            <person name="Powell R.F."/>
            <person name="Leitch I.J."/>
            <person name="Krueger R.R."/>
            <person name="Wing R.A."/>
            <person name="Amiri K.M.A."/>
            <person name="Purugganan M.D."/>
        </authorList>
    </citation>
    <scope>NUCLEOTIDE SEQUENCE [LARGE SCALE GENOMIC DNA]</scope>
    <source>
        <strain evidence="2">cv. Khalas</strain>
    </source>
</reference>
<dbReference type="InterPro" id="IPR036047">
    <property type="entry name" value="F-box-like_dom_sf"/>
</dbReference>
<feature type="domain" description="F-box" evidence="1">
    <location>
        <begin position="5"/>
        <end position="55"/>
    </location>
</feature>
<dbReference type="KEGG" id="pda:103719309"/>
<name>A0A8B7CUI8_PHODC</name>
<dbReference type="InterPro" id="IPR050796">
    <property type="entry name" value="SCF_F-box_component"/>
</dbReference>
<protein>
    <submittedName>
        <fullName evidence="3">F-box protein At5g49610</fullName>
    </submittedName>
</protein>
<evidence type="ECO:0000259" key="1">
    <source>
        <dbReference type="PROSITE" id="PS50181"/>
    </source>
</evidence>
<dbReference type="InterPro" id="IPR013187">
    <property type="entry name" value="F-box-assoc_dom_typ3"/>
</dbReference>
<dbReference type="Proteomes" id="UP000228380">
    <property type="component" value="Chromosome 12"/>
</dbReference>
<gene>
    <name evidence="3" type="primary">LOC103719309</name>
</gene>
<dbReference type="OrthoDB" id="724345at2759"/>
<dbReference type="PANTHER" id="PTHR31672">
    <property type="entry name" value="BNACNNG10540D PROTEIN"/>
    <property type="match status" value="1"/>
</dbReference>
<sequence length="224" mass="26259">MNSSNFPNGFLPDDVVVQILARLPIKSLFRFKSVCKLWRRLPSEKHFIDLYFQTSAKDPTLLIEIPDSIHQSSRLVLIDRFREVTALSMDFLNDRVKIRASCNGLFCCASMRNRGVYYVCNPMTREVRALPRTRERPFTRCQPEYEATLVGFAFDPFSWTFHVVLAGFHRHFGYRPQDQLVCQVFDSRTNAWSRTISCLYEEFTHMNRSQEELGGRFGCRMRCC</sequence>
<dbReference type="PANTHER" id="PTHR31672:SF2">
    <property type="entry name" value="F-BOX DOMAIN-CONTAINING PROTEIN"/>
    <property type="match status" value="1"/>
</dbReference>
<dbReference type="RefSeq" id="XP_008806721.2">
    <property type="nucleotide sequence ID" value="XM_008808499.4"/>
</dbReference>
<organism evidence="2 3">
    <name type="scientific">Phoenix dactylifera</name>
    <name type="common">Date palm</name>
    <dbReference type="NCBI Taxonomy" id="42345"/>
    <lineage>
        <taxon>Eukaryota</taxon>
        <taxon>Viridiplantae</taxon>
        <taxon>Streptophyta</taxon>
        <taxon>Embryophyta</taxon>
        <taxon>Tracheophyta</taxon>
        <taxon>Spermatophyta</taxon>
        <taxon>Magnoliopsida</taxon>
        <taxon>Liliopsida</taxon>
        <taxon>Arecaceae</taxon>
        <taxon>Coryphoideae</taxon>
        <taxon>Phoeniceae</taxon>
        <taxon>Phoenix</taxon>
    </lineage>
</organism>
<dbReference type="PROSITE" id="PS50181">
    <property type="entry name" value="FBOX"/>
    <property type="match status" value="1"/>
</dbReference>
<dbReference type="GeneID" id="103719309"/>
<accession>A0A8B7CUI8</accession>
<reference evidence="3" key="2">
    <citation type="submission" date="2025-08" db="UniProtKB">
        <authorList>
            <consortium name="RefSeq"/>
        </authorList>
    </citation>
    <scope>IDENTIFICATION</scope>
    <source>
        <tissue evidence="3">Young leaves</tissue>
    </source>
</reference>
<dbReference type="Gene3D" id="1.20.1280.50">
    <property type="match status" value="1"/>
</dbReference>
<evidence type="ECO:0000313" key="3">
    <source>
        <dbReference type="RefSeq" id="XP_008806721.2"/>
    </source>
</evidence>
<dbReference type="CDD" id="cd22157">
    <property type="entry name" value="F-box_AtFBW1-like"/>
    <property type="match status" value="1"/>
</dbReference>
<dbReference type="Pfam" id="PF00646">
    <property type="entry name" value="F-box"/>
    <property type="match status" value="1"/>
</dbReference>
<dbReference type="SUPFAM" id="SSF81383">
    <property type="entry name" value="F-box domain"/>
    <property type="match status" value="1"/>
</dbReference>
<dbReference type="InterPro" id="IPR001810">
    <property type="entry name" value="F-box_dom"/>
</dbReference>
<dbReference type="AlphaFoldDB" id="A0A8B7CUI8"/>
<dbReference type="SMART" id="SM00256">
    <property type="entry name" value="FBOX"/>
    <property type="match status" value="1"/>
</dbReference>
<proteinExistence type="predicted"/>
<dbReference type="Pfam" id="PF08268">
    <property type="entry name" value="FBA_3"/>
    <property type="match status" value="1"/>
</dbReference>